<feature type="non-terminal residue" evidence="3">
    <location>
        <position position="55"/>
    </location>
</feature>
<evidence type="ECO:0000313" key="3">
    <source>
        <dbReference type="EMBL" id="EKC77905.1"/>
    </source>
</evidence>
<dbReference type="EMBL" id="AJWY01002601">
    <property type="protein sequence ID" value="EKC77905.1"/>
    <property type="molecule type" value="Genomic_DNA"/>
</dbReference>
<proteinExistence type="predicted"/>
<gene>
    <name evidence="3" type="ORF">LEA_03925</name>
</gene>
<evidence type="ECO:0000259" key="2">
    <source>
        <dbReference type="Pfam" id="PF00275"/>
    </source>
</evidence>
<comment type="caution">
    <text evidence="3">The sequence shown here is derived from an EMBL/GenBank/DDBJ whole genome shotgun (WGS) entry which is preliminary data.</text>
</comment>
<dbReference type="Pfam" id="PF00275">
    <property type="entry name" value="EPSP_synthase"/>
    <property type="match status" value="1"/>
</dbReference>
<sequence>MNATIKRAPGGIGGTITAPPSKSMAHRAVLCSALAEGASHIENLEFSKDISATLS</sequence>
<reference evidence="3" key="1">
    <citation type="journal article" date="2013" name="Environ. Microbiol.">
        <title>Microbiota from the distal guts of lean and obese adolescents exhibit partial functional redundancy besides clear differences in community structure.</title>
        <authorList>
            <person name="Ferrer M."/>
            <person name="Ruiz A."/>
            <person name="Lanza F."/>
            <person name="Haange S.B."/>
            <person name="Oberbach A."/>
            <person name="Till H."/>
            <person name="Bargiela R."/>
            <person name="Campoy C."/>
            <person name="Segura M.T."/>
            <person name="Richter M."/>
            <person name="von Bergen M."/>
            <person name="Seifert J."/>
            <person name="Suarez A."/>
        </authorList>
    </citation>
    <scope>NUCLEOTIDE SEQUENCE</scope>
</reference>
<organism evidence="3">
    <name type="scientific">human gut metagenome</name>
    <dbReference type="NCBI Taxonomy" id="408170"/>
    <lineage>
        <taxon>unclassified sequences</taxon>
        <taxon>metagenomes</taxon>
        <taxon>organismal metagenomes</taxon>
    </lineage>
</organism>
<feature type="domain" description="Enolpyruvate transferase" evidence="2">
    <location>
        <begin position="9"/>
        <end position="54"/>
    </location>
</feature>
<dbReference type="GO" id="GO:0016765">
    <property type="term" value="F:transferase activity, transferring alkyl or aryl (other than methyl) groups"/>
    <property type="evidence" value="ECO:0007669"/>
    <property type="project" value="InterPro"/>
</dbReference>
<name>K1UI35_9ZZZZ</name>
<dbReference type="InterPro" id="IPR036968">
    <property type="entry name" value="Enolpyruvate_Tfrase_sf"/>
</dbReference>
<dbReference type="InterPro" id="IPR013792">
    <property type="entry name" value="RNA3'P_cycl/enolpyr_Trfase_a/b"/>
</dbReference>
<protein>
    <submittedName>
        <fullName evidence="3">Protein containing 3-phosphoshikimate 1-carboxyvinyltransferase, core domain protein</fullName>
    </submittedName>
</protein>
<dbReference type="Gene3D" id="3.65.10.10">
    <property type="entry name" value="Enolpyruvate transferase domain"/>
    <property type="match status" value="1"/>
</dbReference>
<evidence type="ECO:0000256" key="1">
    <source>
        <dbReference type="ARBA" id="ARBA00022679"/>
    </source>
</evidence>
<keyword evidence="1 3" id="KW-0808">Transferase</keyword>
<accession>K1UI35</accession>
<dbReference type="AlphaFoldDB" id="K1UI35"/>
<dbReference type="InterPro" id="IPR001986">
    <property type="entry name" value="Enolpyruvate_Tfrase_dom"/>
</dbReference>
<dbReference type="SUPFAM" id="SSF55205">
    <property type="entry name" value="EPT/RTPC-like"/>
    <property type="match status" value="1"/>
</dbReference>